<evidence type="ECO:0000313" key="7">
    <source>
        <dbReference type="Proteomes" id="UP000831327"/>
    </source>
</evidence>
<dbReference type="InterPro" id="IPR005119">
    <property type="entry name" value="LysR_subst-bd"/>
</dbReference>
<evidence type="ECO:0000256" key="4">
    <source>
        <dbReference type="ARBA" id="ARBA00023163"/>
    </source>
</evidence>
<dbReference type="RefSeq" id="WP_244457801.1">
    <property type="nucleotide sequence ID" value="NZ_AP025637.1"/>
</dbReference>
<protein>
    <submittedName>
        <fullName evidence="6">LysR family transcriptional regulator</fullName>
    </submittedName>
</protein>
<dbReference type="Gene3D" id="3.40.190.290">
    <property type="match status" value="1"/>
</dbReference>
<dbReference type="SUPFAM" id="SSF46785">
    <property type="entry name" value="Winged helix' DNA-binding domain"/>
    <property type="match status" value="1"/>
</dbReference>
<dbReference type="EMBL" id="AP025637">
    <property type="protein sequence ID" value="BDG70471.1"/>
    <property type="molecule type" value="Genomic_DNA"/>
</dbReference>
<organism evidence="6 7">
    <name type="scientific">Roseomonas fluvialis</name>
    <dbReference type="NCBI Taxonomy" id="1750527"/>
    <lineage>
        <taxon>Bacteria</taxon>
        <taxon>Pseudomonadati</taxon>
        <taxon>Pseudomonadota</taxon>
        <taxon>Alphaproteobacteria</taxon>
        <taxon>Acetobacterales</taxon>
        <taxon>Roseomonadaceae</taxon>
        <taxon>Roseomonas</taxon>
    </lineage>
</organism>
<keyword evidence="3" id="KW-0238">DNA-binding</keyword>
<dbReference type="InterPro" id="IPR058163">
    <property type="entry name" value="LysR-type_TF_proteobact-type"/>
</dbReference>
<evidence type="ECO:0000313" key="6">
    <source>
        <dbReference type="EMBL" id="BDG70471.1"/>
    </source>
</evidence>
<comment type="similarity">
    <text evidence="1">Belongs to the LysR transcriptional regulatory family.</text>
</comment>
<evidence type="ECO:0000256" key="1">
    <source>
        <dbReference type="ARBA" id="ARBA00009437"/>
    </source>
</evidence>
<dbReference type="InterPro" id="IPR000847">
    <property type="entry name" value="LysR_HTH_N"/>
</dbReference>
<dbReference type="InterPro" id="IPR036388">
    <property type="entry name" value="WH-like_DNA-bd_sf"/>
</dbReference>
<dbReference type="PRINTS" id="PR00039">
    <property type="entry name" value="HTHLYSR"/>
</dbReference>
<reference evidence="6 7" key="1">
    <citation type="journal article" date="2016" name="Microbes Environ.">
        <title>Phylogenetically diverse aerobic anoxygenic phototrophic bacteria isolated from epilithic biofilms in Tama river, Japan.</title>
        <authorList>
            <person name="Hirose S."/>
            <person name="Matsuura K."/>
            <person name="Haruta S."/>
        </authorList>
    </citation>
    <scope>NUCLEOTIDE SEQUENCE [LARGE SCALE GENOMIC DNA]</scope>
    <source>
        <strain evidence="6 7">S08</strain>
    </source>
</reference>
<dbReference type="Pfam" id="PF03466">
    <property type="entry name" value="LysR_substrate"/>
    <property type="match status" value="1"/>
</dbReference>
<accession>A0ABM7XYB1</accession>
<dbReference type="PANTHER" id="PTHR30537">
    <property type="entry name" value="HTH-TYPE TRANSCRIPTIONAL REGULATOR"/>
    <property type="match status" value="1"/>
</dbReference>
<sequence>MDWIATKLDWNRIRAFLATAEAGSLSAAARALGLTQPTLGRQIAALERELGVALFERAGRGLVLTPTAGALLDHVRTMGEAAGRLALAATGQSQRIEGAIRITATEACAAHVLPPIIARLRATHPGITVDIIATDRTADLLRREADIAIRNLDPREPELIARKVGEDRGRPYATPGYLSKLGHPRGWDDLAQAEFVAFGKTSDFIEGMRALSLPVTAQQVPVRVDSHLVHWELVKQGAGIGFNTEAVGDAEPRVCRVLPDTAPIVFPIWLVTHRELHTSRRVRVVFDLLADALSSQH</sequence>
<keyword evidence="7" id="KW-1185">Reference proteome</keyword>
<keyword evidence="2" id="KW-0805">Transcription regulation</keyword>
<dbReference type="Proteomes" id="UP000831327">
    <property type="component" value="Chromosome"/>
</dbReference>
<gene>
    <name evidence="6" type="ORF">Rmf_04000</name>
</gene>
<dbReference type="PROSITE" id="PS50931">
    <property type="entry name" value="HTH_LYSR"/>
    <property type="match status" value="1"/>
</dbReference>
<evidence type="ECO:0000256" key="3">
    <source>
        <dbReference type="ARBA" id="ARBA00023125"/>
    </source>
</evidence>
<name>A0ABM7XYB1_9PROT</name>
<evidence type="ECO:0000259" key="5">
    <source>
        <dbReference type="PROSITE" id="PS50931"/>
    </source>
</evidence>
<dbReference type="SUPFAM" id="SSF53850">
    <property type="entry name" value="Periplasmic binding protein-like II"/>
    <property type="match status" value="1"/>
</dbReference>
<evidence type="ECO:0000256" key="2">
    <source>
        <dbReference type="ARBA" id="ARBA00023015"/>
    </source>
</evidence>
<dbReference type="PANTHER" id="PTHR30537:SF3">
    <property type="entry name" value="TRANSCRIPTIONAL REGULATORY PROTEIN"/>
    <property type="match status" value="1"/>
</dbReference>
<dbReference type="Pfam" id="PF00126">
    <property type="entry name" value="HTH_1"/>
    <property type="match status" value="1"/>
</dbReference>
<dbReference type="Gene3D" id="1.10.10.10">
    <property type="entry name" value="Winged helix-like DNA-binding domain superfamily/Winged helix DNA-binding domain"/>
    <property type="match status" value="1"/>
</dbReference>
<dbReference type="InterPro" id="IPR036390">
    <property type="entry name" value="WH_DNA-bd_sf"/>
</dbReference>
<feature type="domain" description="HTH lysR-type" evidence="5">
    <location>
        <begin position="8"/>
        <end position="65"/>
    </location>
</feature>
<proteinExistence type="inferred from homology"/>
<keyword evidence="4" id="KW-0804">Transcription</keyword>